<dbReference type="EMBL" id="MU004230">
    <property type="protein sequence ID" value="KAF2675302.1"/>
    <property type="molecule type" value="Genomic_DNA"/>
</dbReference>
<dbReference type="AlphaFoldDB" id="A0A6A6UT47"/>
<sequence>MLSLTLLLLLILSIISITGLTLLQTIVYLRKRHRQKLQAIQRHDYHDDLETPPPRNEQWAPYHDTTNPLRMNTRPTKLISQRKHLRTRITPRPSSTSSRGTRTSRISTRFPVSPTKNGRAQSLARSTTSSRSNTSLQSTTSSTHSDRLSSFPAPSLFNALDVPTSIDTTDNYLSNIHLGRDTSLSASFPATWLPSQMLNSDDVLQSFRSDVGPTASLERWMKRLTTHVHRRACGRYNVVAVRKEAGVEVLVEGVIADFEVRYYGPMGVEATGDGGESSGRNVFRVIVFREGMVNLPVGSKEDGGNEDMEVCWDWKGRGKEVDEGILEFEACV</sequence>
<evidence type="ECO:0000313" key="2">
    <source>
        <dbReference type="EMBL" id="KAF2675302.1"/>
    </source>
</evidence>
<evidence type="ECO:0000256" key="1">
    <source>
        <dbReference type="SAM" id="MobiDB-lite"/>
    </source>
</evidence>
<feature type="compositionally biased region" description="Basic residues" evidence="1">
    <location>
        <begin position="80"/>
        <end position="89"/>
    </location>
</feature>
<dbReference type="Proteomes" id="UP000799302">
    <property type="component" value="Unassembled WGS sequence"/>
</dbReference>
<feature type="region of interest" description="Disordered" evidence="1">
    <location>
        <begin position="43"/>
        <end position="148"/>
    </location>
</feature>
<evidence type="ECO:0000313" key="3">
    <source>
        <dbReference type="Proteomes" id="UP000799302"/>
    </source>
</evidence>
<organism evidence="2 3">
    <name type="scientific">Microthyrium microscopicum</name>
    <dbReference type="NCBI Taxonomy" id="703497"/>
    <lineage>
        <taxon>Eukaryota</taxon>
        <taxon>Fungi</taxon>
        <taxon>Dikarya</taxon>
        <taxon>Ascomycota</taxon>
        <taxon>Pezizomycotina</taxon>
        <taxon>Dothideomycetes</taxon>
        <taxon>Dothideomycetes incertae sedis</taxon>
        <taxon>Microthyriales</taxon>
        <taxon>Microthyriaceae</taxon>
        <taxon>Microthyrium</taxon>
    </lineage>
</organism>
<feature type="compositionally biased region" description="Low complexity" evidence="1">
    <location>
        <begin position="120"/>
        <end position="143"/>
    </location>
</feature>
<gene>
    <name evidence="2" type="ORF">BT63DRAFT_474935</name>
</gene>
<name>A0A6A6UT47_9PEZI</name>
<feature type="compositionally biased region" description="Low complexity" evidence="1">
    <location>
        <begin position="90"/>
        <end position="109"/>
    </location>
</feature>
<reference evidence="2" key="1">
    <citation type="journal article" date="2020" name="Stud. Mycol.">
        <title>101 Dothideomycetes genomes: a test case for predicting lifestyles and emergence of pathogens.</title>
        <authorList>
            <person name="Haridas S."/>
            <person name="Albert R."/>
            <person name="Binder M."/>
            <person name="Bloem J."/>
            <person name="Labutti K."/>
            <person name="Salamov A."/>
            <person name="Andreopoulos B."/>
            <person name="Baker S."/>
            <person name="Barry K."/>
            <person name="Bills G."/>
            <person name="Bluhm B."/>
            <person name="Cannon C."/>
            <person name="Castanera R."/>
            <person name="Culley D."/>
            <person name="Daum C."/>
            <person name="Ezra D."/>
            <person name="Gonzalez J."/>
            <person name="Henrissat B."/>
            <person name="Kuo A."/>
            <person name="Liang C."/>
            <person name="Lipzen A."/>
            <person name="Lutzoni F."/>
            <person name="Magnuson J."/>
            <person name="Mondo S."/>
            <person name="Nolan M."/>
            <person name="Ohm R."/>
            <person name="Pangilinan J."/>
            <person name="Park H.-J."/>
            <person name="Ramirez L."/>
            <person name="Alfaro M."/>
            <person name="Sun H."/>
            <person name="Tritt A."/>
            <person name="Yoshinaga Y."/>
            <person name="Zwiers L.-H."/>
            <person name="Turgeon B."/>
            <person name="Goodwin S."/>
            <person name="Spatafora J."/>
            <person name="Crous P."/>
            <person name="Grigoriev I."/>
        </authorList>
    </citation>
    <scope>NUCLEOTIDE SEQUENCE</scope>
    <source>
        <strain evidence="2">CBS 115976</strain>
    </source>
</reference>
<accession>A0A6A6UT47</accession>
<proteinExistence type="predicted"/>
<keyword evidence="3" id="KW-1185">Reference proteome</keyword>
<protein>
    <submittedName>
        <fullName evidence="2">Uncharacterized protein</fullName>
    </submittedName>
</protein>
<feature type="compositionally biased region" description="Polar residues" evidence="1">
    <location>
        <begin position="64"/>
        <end position="79"/>
    </location>
</feature>